<proteinExistence type="predicted"/>
<keyword evidence="1" id="KW-0175">Coiled coil</keyword>
<feature type="region of interest" description="Disordered" evidence="2">
    <location>
        <begin position="112"/>
        <end position="179"/>
    </location>
</feature>
<dbReference type="EnsemblMetazoa" id="XM_038204292.1">
    <property type="protein sequence ID" value="XP_038060220.1"/>
    <property type="gene ID" value="LOC119731212"/>
</dbReference>
<keyword evidence="4" id="KW-1185">Reference proteome</keyword>
<protein>
    <submittedName>
        <fullName evidence="3">Uncharacterized protein</fullName>
    </submittedName>
</protein>
<evidence type="ECO:0000313" key="3">
    <source>
        <dbReference type="EnsemblMetazoa" id="XP_038060220.1"/>
    </source>
</evidence>
<feature type="coiled-coil region" evidence="1">
    <location>
        <begin position="346"/>
        <end position="509"/>
    </location>
</feature>
<feature type="compositionally biased region" description="Basic and acidic residues" evidence="2">
    <location>
        <begin position="147"/>
        <end position="158"/>
    </location>
</feature>
<reference evidence="3" key="1">
    <citation type="submission" date="2022-11" db="UniProtKB">
        <authorList>
            <consortium name="EnsemblMetazoa"/>
        </authorList>
    </citation>
    <scope>IDENTIFICATION</scope>
</reference>
<dbReference type="RefSeq" id="XP_038060220.1">
    <property type="nucleotide sequence ID" value="XM_038204292.1"/>
</dbReference>
<feature type="coiled-coil region" evidence="1">
    <location>
        <begin position="216"/>
        <end position="292"/>
    </location>
</feature>
<evidence type="ECO:0000313" key="4">
    <source>
        <dbReference type="Proteomes" id="UP000887568"/>
    </source>
</evidence>
<organism evidence="3 4">
    <name type="scientific">Patiria miniata</name>
    <name type="common">Bat star</name>
    <name type="synonym">Asterina miniata</name>
    <dbReference type="NCBI Taxonomy" id="46514"/>
    <lineage>
        <taxon>Eukaryota</taxon>
        <taxon>Metazoa</taxon>
        <taxon>Echinodermata</taxon>
        <taxon>Eleutherozoa</taxon>
        <taxon>Asterozoa</taxon>
        <taxon>Asteroidea</taxon>
        <taxon>Valvatacea</taxon>
        <taxon>Valvatida</taxon>
        <taxon>Asterinidae</taxon>
        <taxon>Patiria</taxon>
    </lineage>
</organism>
<feature type="region of interest" description="Disordered" evidence="2">
    <location>
        <begin position="307"/>
        <end position="344"/>
    </location>
</feature>
<dbReference type="AlphaFoldDB" id="A0A914A8P5"/>
<feature type="compositionally biased region" description="Basic and acidic residues" evidence="2">
    <location>
        <begin position="307"/>
        <end position="327"/>
    </location>
</feature>
<dbReference type="Proteomes" id="UP000887568">
    <property type="component" value="Unplaced"/>
</dbReference>
<sequence length="629" mass="72278">MANLLGQSVTQVQLNPHQLSLLFAQQATAQAALDRKSGAFKKLVVEVQTSKQDAERYKERSKYLELDVARTDAYLAKVRQQFTEQQRKNAELNAELANSRKREKICARCHGNEDERGGVTKIQGGDQSSSYSKEEPGKAQKASQKTGGDKHESSRPDNEQPSSRPFRPKPAVPFQPKPGVSFEHHELFIHQMMLMKQELTRLAKEKGQDVDKILEAAEYKETIKKLQEDIQDKADENERLLEKIDRLCSKKDQPASQIVQLQFMNEKLEKRLNLSQVMIDTLSKRCEELKDELQKYGPFKKEDGRAVHDSKVFLPIQKEEGKKKSTSEKTGSTRKGQDEADGGVSLDQFEQQKQRLNEKIQHLDTQLKKVTGDNKQLIKNRQEAEKQREIFEQRYNALMETMQDIQKKQQQCSNCRSLELEIAKLKQEVADLKEVDMVVRAQMKLYEEDLRQEQQDSTSQKQKNNFIVEQWTKNCQRMGQQVDLLTDDLHREREENRKLKQQLNALKPQGSRSAMSLAPTFSNQRCAFKGPKSSPWQEGFHDMHDIECDGPGQDVADGKDLSDSMGEFYSTSSGATMPGKTPERSSYHSMQSSFSLSRKPLECPRCKREYPADRLEEFQRHVNKCIDSS</sequence>
<dbReference type="OMA" id="NDFKMER"/>
<name>A0A914A8P5_PATMI</name>
<dbReference type="OrthoDB" id="10128175at2759"/>
<evidence type="ECO:0000256" key="2">
    <source>
        <dbReference type="SAM" id="MobiDB-lite"/>
    </source>
</evidence>
<feature type="region of interest" description="Disordered" evidence="2">
    <location>
        <begin position="569"/>
        <end position="594"/>
    </location>
</feature>
<accession>A0A914A8P5</accession>
<dbReference type="GeneID" id="119731212"/>
<evidence type="ECO:0000256" key="1">
    <source>
        <dbReference type="SAM" id="Coils"/>
    </source>
</evidence>
<feature type="coiled-coil region" evidence="1">
    <location>
        <begin position="75"/>
        <end position="102"/>
    </location>
</feature>